<reference evidence="2 3" key="1">
    <citation type="submission" date="2019-10" db="EMBL/GenBank/DDBJ databases">
        <title>The completed genome of Lactobacillus harbinensis M1.</title>
        <authorList>
            <person name="Zheng Y."/>
        </authorList>
    </citation>
    <scope>NUCLEOTIDE SEQUENCE [LARGE SCALE GENOMIC DNA]</scope>
    <source>
        <strain evidence="2 3">M1</strain>
    </source>
</reference>
<evidence type="ECO:0000313" key="4">
    <source>
        <dbReference type="Proteomes" id="UP001330016"/>
    </source>
</evidence>
<organism evidence="2 3">
    <name type="scientific">Schleiferilactobacillus harbinensis</name>
    <dbReference type="NCBI Taxonomy" id="304207"/>
    <lineage>
        <taxon>Bacteria</taxon>
        <taxon>Bacillati</taxon>
        <taxon>Bacillota</taxon>
        <taxon>Bacilli</taxon>
        <taxon>Lactobacillales</taxon>
        <taxon>Lactobacillaceae</taxon>
        <taxon>Schleiferilactobacillus</taxon>
    </lineage>
</organism>
<proteinExistence type="predicted"/>
<sequence length="81" mass="8976">MTVDNELLKNLDRLHTTELGVVRIKRNLAVDTDDVVSLCAAKISSSQAVIERTGKNWYVSVDDAVIVVNAHSFTIITAHRK</sequence>
<dbReference type="Proteomes" id="UP001330016">
    <property type="component" value="Unassembled WGS sequence"/>
</dbReference>
<reference evidence="1 4" key="2">
    <citation type="submission" date="2023-02" db="EMBL/GenBank/DDBJ databases">
        <title>The predominant lactic acid bacteria and yeasts involved in the spontaneous fermentation of millet during the production of the traditional porridge Hausa koko in Ghana.</title>
        <authorList>
            <person name="Atter A."/>
            <person name="Diaz M."/>
        </authorList>
    </citation>
    <scope>NUCLEOTIDE SEQUENCE [LARGE SCALE GENOMIC DNA]</scope>
    <source>
        <strain evidence="1 4">FI11640</strain>
    </source>
</reference>
<dbReference type="EMBL" id="CP045143">
    <property type="protein sequence ID" value="QFR22017.1"/>
    <property type="molecule type" value="Genomic_DNA"/>
</dbReference>
<dbReference type="EMBL" id="JAQSGK010000018">
    <property type="protein sequence ID" value="MEE6715710.1"/>
    <property type="molecule type" value="Genomic_DNA"/>
</dbReference>
<dbReference type="RefSeq" id="WP_063516802.1">
    <property type="nucleotide sequence ID" value="NZ_BJTX01000064.1"/>
</dbReference>
<evidence type="ECO:0000313" key="1">
    <source>
        <dbReference type="EMBL" id="MEE6715710.1"/>
    </source>
</evidence>
<keyword evidence="4" id="KW-1185">Reference proteome</keyword>
<name>A0A510U1A3_9LACO</name>
<dbReference type="KEGG" id="lhb:D1010_00380"/>
<evidence type="ECO:0000313" key="3">
    <source>
        <dbReference type="Proteomes" id="UP000326779"/>
    </source>
</evidence>
<dbReference type="Proteomes" id="UP000326779">
    <property type="component" value="Chromosome"/>
</dbReference>
<dbReference type="Pfam" id="PF12636">
    <property type="entry name" value="DUF3781"/>
    <property type="match status" value="1"/>
</dbReference>
<gene>
    <name evidence="2" type="ORF">D1010_00380</name>
    <name evidence="1" type="ORF">PS435_07545</name>
</gene>
<dbReference type="AlphaFoldDB" id="A0A510U1A3"/>
<accession>A0A510U1A3</accession>
<protein>
    <submittedName>
        <fullName evidence="2">DUF3781 domain-containing protein</fullName>
    </submittedName>
</protein>
<evidence type="ECO:0000313" key="2">
    <source>
        <dbReference type="EMBL" id="QFR22017.1"/>
    </source>
</evidence>
<dbReference type="InterPro" id="IPR024229">
    <property type="entry name" value="DUF3781"/>
</dbReference>